<organism evidence="2 3">
    <name type="scientific">Lederbergia wuyishanensis</name>
    <dbReference type="NCBI Taxonomy" id="1347903"/>
    <lineage>
        <taxon>Bacteria</taxon>
        <taxon>Bacillati</taxon>
        <taxon>Bacillota</taxon>
        <taxon>Bacilli</taxon>
        <taxon>Bacillales</taxon>
        <taxon>Bacillaceae</taxon>
        <taxon>Lederbergia</taxon>
    </lineage>
</organism>
<protein>
    <submittedName>
        <fullName evidence="2">Uncharacterized protein</fullName>
    </submittedName>
</protein>
<dbReference type="EMBL" id="JAUSUO010000002">
    <property type="protein sequence ID" value="MDQ0342537.1"/>
    <property type="molecule type" value="Genomic_DNA"/>
</dbReference>
<name>A0ABU0D2C5_9BACI</name>
<proteinExistence type="predicted"/>
<dbReference type="Proteomes" id="UP001232343">
    <property type="component" value="Unassembled WGS sequence"/>
</dbReference>
<feature type="region of interest" description="Disordered" evidence="1">
    <location>
        <begin position="40"/>
        <end position="67"/>
    </location>
</feature>
<keyword evidence="3" id="KW-1185">Reference proteome</keyword>
<reference evidence="2 3" key="1">
    <citation type="submission" date="2023-07" db="EMBL/GenBank/DDBJ databases">
        <title>Genomic Encyclopedia of Type Strains, Phase IV (KMG-IV): sequencing the most valuable type-strain genomes for metagenomic binning, comparative biology and taxonomic classification.</title>
        <authorList>
            <person name="Goeker M."/>
        </authorList>
    </citation>
    <scope>NUCLEOTIDE SEQUENCE [LARGE SCALE GENOMIC DNA]</scope>
    <source>
        <strain evidence="2 3">DSM 27848</strain>
    </source>
</reference>
<evidence type="ECO:0000256" key="1">
    <source>
        <dbReference type="SAM" id="MobiDB-lite"/>
    </source>
</evidence>
<accession>A0ABU0D2C5</accession>
<gene>
    <name evidence="2" type="ORF">J2S14_001349</name>
</gene>
<comment type="caution">
    <text evidence="2">The sequence shown here is derived from an EMBL/GenBank/DDBJ whole genome shotgun (WGS) entry which is preliminary data.</text>
</comment>
<sequence>MAGGIIQFDLSGLAGSRKNPYCDWIGIGGHSQRIPCVIHSHGRVGSPTEKRRVPTKIPAAVETDQRG</sequence>
<evidence type="ECO:0000313" key="3">
    <source>
        <dbReference type="Proteomes" id="UP001232343"/>
    </source>
</evidence>
<evidence type="ECO:0000313" key="2">
    <source>
        <dbReference type="EMBL" id="MDQ0342537.1"/>
    </source>
</evidence>